<comment type="subcellular location">
    <subcellularLocation>
        <location evidence="1 15">Membrane</location>
        <topology evidence="1 15">Multi-pass membrane protein</topology>
    </subcellularLocation>
</comment>
<dbReference type="GeneID" id="14907250"/>
<feature type="binding site" evidence="13">
    <location>
        <position position="620"/>
    </location>
    <ligand>
        <name>ATP</name>
        <dbReference type="ChEBI" id="CHEBI:30616"/>
    </ligand>
</feature>
<dbReference type="GO" id="GO:0005524">
    <property type="term" value="F:ATP binding"/>
    <property type="evidence" value="ECO:0007669"/>
    <property type="project" value="UniProtKB-UniRule"/>
</dbReference>
<evidence type="ECO:0000256" key="1">
    <source>
        <dbReference type="ARBA" id="ARBA00004141"/>
    </source>
</evidence>
<dbReference type="eggNOG" id="KOG0206">
    <property type="taxonomic scope" value="Eukaryota"/>
</dbReference>
<dbReference type="FunFam" id="3.40.50.1000:FF:000190">
    <property type="entry name" value="Phospholipid-transporting ATPase"/>
    <property type="match status" value="1"/>
</dbReference>
<evidence type="ECO:0000313" key="18">
    <source>
        <dbReference type="EMBL" id="EGR31117.1"/>
    </source>
</evidence>
<reference evidence="18 19" key="1">
    <citation type="submission" date="2011-07" db="EMBL/GenBank/DDBJ databases">
        <authorList>
            <person name="Coyne R."/>
            <person name="Brami D."/>
            <person name="Johnson J."/>
            <person name="Hostetler J."/>
            <person name="Hannick L."/>
            <person name="Clark T."/>
            <person name="Cassidy-Hanley D."/>
            <person name="Inman J."/>
        </authorList>
    </citation>
    <scope>NUCLEOTIDE SEQUENCE [LARGE SCALE GENOMIC DNA]</scope>
    <source>
        <strain evidence="18 19">G5</strain>
    </source>
</reference>
<dbReference type="GO" id="GO:0016887">
    <property type="term" value="F:ATP hydrolysis activity"/>
    <property type="evidence" value="ECO:0007669"/>
    <property type="project" value="InterPro"/>
</dbReference>
<organism evidence="18 19">
    <name type="scientific">Ichthyophthirius multifiliis</name>
    <name type="common">White spot disease agent</name>
    <name type="synonym">Ich</name>
    <dbReference type="NCBI Taxonomy" id="5932"/>
    <lineage>
        <taxon>Eukaryota</taxon>
        <taxon>Sar</taxon>
        <taxon>Alveolata</taxon>
        <taxon>Ciliophora</taxon>
        <taxon>Intramacronucleata</taxon>
        <taxon>Oligohymenophorea</taxon>
        <taxon>Hymenostomatida</taxon>
        <taxon>Ophryoglenina</taxon>
        <taxon>Ichthyophthirius</taxon>
    </lineage>
</organism>
<comment type="cofactor">
    <cofactor evidence="14">
        <name>Mg(2+)</name>
        <dbReference type="ChEBI" id="CHEBI:18420"/>
    </cofactor>
</comment>
<feature type="binding site" evidence="14">
    <location>
        <position position="741"/>
    </location>
    <ligand>
        <name>Mg(2+)</name>
        <dbReference type="ChEBI" id="CHEBI:18420"/>
    </ligand>
</feature>
<feature type="transmembrane region" description="Helical" evidence="15">
    <location>
        <begin position="1014"/>
        <end position="1032"/>
    </location>
</feature>
<evidence type="ECO:0000256" key="10">
    <source>
        <dbReference type="ARBA" id="ARBA00023136"/>
    </source>
</evidence>
<keyword evidence="7 14" id="KW-0460">Magnesium</keyword>
<evidence type="ECO:0000259" key="17">
    <source>
        <dbReference type="Pfam" id="PF16212"/>
    </source>
</evidence>
<feature type="transmembrane region" description="Helical" evidence="15">
    <location>
        <begin position="918"/>
        <end position="936"/>
    </location>
</feature>
<dbReference type="InterPro" id="IPR018303">
    <property type="entry name" value="ATPase_P-typ_P_site"/>
</dbReference>
<keyword evidence="6 13" id="KW-0067">ATP-binding</keyword>
<feature type="binding site" evidence="13">
    <location>
        <position position="331"/>
    </location>
    <ligand>
        <name>ATP</name>
        <dbReference type="ChEBI" id="CHEBI:30616"/>
    </ligand>
</feature>
<feature type="binding site" evidence="13">
    <location>
        <position position="497"/>
    </location>
    <ligand>
        <name>ATP</name>
        <dbReference type="ChEBI" id="CHEBI:30616"/>
    </ligand>
</feature>
<evidence type="ECO:0000256" key="7">
    <source>
        <dbReference type="ARBA" id="ARBA00022842"/>
    </source>
</evidence>
<dbReference type="Pfam" id="PF16212">
    <property type="entry name" value="PhoLip_ATPase_C"/>
    <property type="match status" value="1"/>
</dbReference>
<feature type="binding site" evidence="13">
    <location>
        <position position="618"/>
    </location>
    <ligand>
        <name>ATP</name>
        <dbReference type="ChEBI" id="CHEBI:30616"/>
    </ligand>
</feature>
<dbReference type="PROSITE" id="PS00154">
    <property type="entry name" value="ATPASE_E1_E2"/>
    <property type="match status" value="1"/>
</dbReference>
<evidence type="ECO:0000256" key="2">
    <source>
        <dbReference type="ARBA" id="ARBA00008109"/>
    </source>
</evidence>
<evidence type="ECO:0000256" key="12">
    <source>
        <dbReference type="PIRSR" id="PIRSR606539-1"/>
    </source>
</evidence>
<dbReference type="InterPro" id="IPR036412">
    <property type="entry name" value="HAD-like_sf"/>
</dbReference>
<evidence type="ECO:0000256" key="14">
    <source>
        <dbReference type="PIRSR" id="PIRSR606539-3"/>
    </source>
</evidence>
<gene>
    <name evidence="18" type="ORF">IMG5_117600</name>
</gene>
<evidence type="ECO:0000256" key="9">
    <source>
        <dbReference type="ARBA" id="ARBA00022989"/>
    </source>
</evidence>
<dbReference type="SFLD" id="SFLDF00027">
    <property type="entry name" value="p-type_atpase"/>
    <property type="match status" value="1"/>
</dbReference>
<feature type="transmembrane region" description="Helical" evidence="15">
    <location>
        <begin position="265"/>
        <end position="290"/>
    </location>
</feature>
<dbReference type="FunCoup" id="G0QUJ7">
    <property type="interactions" value="5"/>
</dbReference>
<feature type="domain" description="P-type ATPase C-terminal" evidence="17">
    <location>
        <begin position="763"/>
        <end position="1010"/>
    </location>
</feature>
<dbReference type="SFLD" id="SFLDG00002">
    <property type="entry name" value="C1.7:_P-type_atpase_like"/>
    <property type="match status" value="1"/>
</dbReference>
<feature type="transmembrane region" description="Helical" evidence="15">
    <location>
        <begin position="794"/>
        <end position="815"/>
    </location>
</feature>
<feature type="binding site" evidence="13">
    <location>
        <position position="741"/>
    </location>
    <ligand>
        <name>ATP</name>
        <dbReference type="ChEBI" id="CHEBI:30616"/>
    </ligand>
</feature>
<evidence type="ECO:0000256" key="13">
    <source>
        <dbReference type="PIRSR" id="PIRSR606539-2"/>
    </source>
</evidence>
<dbReference type="NCBIfam" id="TIGR01494">
    <property type="entry name" value="ATPase_P-type"/>
    <property type="match status" value="1"/>
</dbReference>
<feature type="binding site" evidence="13">
    <location>
        <position position="716"/>
    </location>
    <ligand>
        <name>ATP</name>
        <dbReference type="ChEBI" id="CHEBI:30616"/>
    </ligand>
</feature>
<dbReference type="InterPro" id="IPR044492">
    <property type="entry name" value="P_typ_ATPase_HD_dom"/>
</dbReference>
<dbReference type="InterPro" id="IPR023214">
    <property type="entry name" value="HAD_sf"/>
</dbReference>
<feature type="binding site" evidence="13">
    <location>
        <position position="432"/>
    </location>
    <ligand>
        <name>ATP</name>
        <dbReference type="ChEBI" id="CHEBI:30616"/>
    </ligand>
</feature>
<feature type="binding site" evidence="14">
    <location>
        <position position="332"/>
    </location>
    <ligand>
        <name>Mg(2+)</name>
        <dbReference type="ChEBI" id="CHEBI:18420"/>
    </ligand>
</feature>
<dbReference type="OrthoDB" id="377733at2759"/>
<feature type="binding site" evidence="13">
    <location>
        <position position="330"/>
    </location>
    <ligand>
        <name>ATP</name>
        <dbReference type="ChEBI" id="CHEBI:30616"/>
    </ligand>
</feature>
<dbReference type="RefSeq" id="XP_004034603.1">
    <property type="nucleotide sequence ID" value="XM_004034555.1"/>
</dbReference>
<dbReference type="InterPro" id="IPR023298">
    <property type="entry name" value="ATPase_P-typ_TM_dom_sf"/>
</dbReference>
<evidence type="ECO:0000256" key="6">
    <source>
        <dbReference type="ARBA" id="ARBA00022840"/>
    </source>
</evidence>
<protein>
    <recommendedName>
        <fullName evidence="15">Phospholipid-transporting ATPase</fullName>
        <ecNumber evidence="15">7.6.2.1</ecNumber>
    </recommendedName>
</protein>
<keyword evidence="18" id="KW-0378">Hydrolase</keyword>
<evidence type="ECO:0000256" key="3">
    <source>
        <dbReference type="ARBA" id="ARBA00022692"/>
    </source>
</evidence>
<evidence type="ECO:0000256" key="15">
    <source>
        <dbReference type="RuleBase" id="RU362033"/>
    </source>
</evidence>
<dbReference type="SFLD" id="SFLDS00003">
    <property type="entry name" value="Haloacid_Dehalogenase"/>
    <property type="match status" value="1"/>
</dbReference>
<feature type="transmembrane region" description="Helical" evidence="15">
    <location>
        <begin position="943"/>
        <end position="963"/>
    </location>
</feature>
<comment type="similarity">
    <text evidence="2 15">Belongs to the cation transport ATPase (P-type) (TC 3.A.3) family. Type IV subfamily.</text>
</comment>
<feature type="binding site" evidence="13">
    <location>
        <position position="619"/>
    </location>
    <ligand>
        <name>ATP</name>
        <dbReference type="ChEBI" id="CHEBI:30616"/>
    </ligand>
</feature>
<dbReference type="InterPro" id="IPR023299">
    <property type="entry name" value="ATPase_P-typ_cyto_dom_N"/>
</dbReference>
<dbReference type="SUPFAM" id="SSF81665">
    <property type="entry name" value="Calcium ATPase, transmembrane domain M"/>
    <property type="match status" value="1"/>
</dbReference>
<evidence type="ECO:0000259" key="16">
    <source>
        <dbReference type="Pfam" id="PF16209"/>
    </source>
</evidence>
<feature type="transmembrane region" description="Helical" evidence="15">
    <location>
        <begin position="221"/>
        <end position="245"/>
    </location>
</feature>
<feature type="transmembrane region" description="Helical" evidence="15">
    <location>
        <begin position="827"/>
        <end position="847"/>
    </location>
</feature>
<dbReference type="SUPFAM" id="SSF81660">
    <property type="entry name" value="Metal cation-transporting ATPase, ATP-binding domain N"/>
    <property type="match status" value="1"/>
</dbReference>
<feature type="binding site" evidence="13">
    <location>
        <position position="532"/>
    </location>
    <ligand>
        <name>ATP</name>
        <dbReference type="ChEBI" id="CHEBI:30616"/>
    </ligand>
</feature>
<feature type="transmembrane region" description="Helical" evidence="15">
    <location>
        <begin position="883"/>
        <end position="906"/>
    </location>
</feature>
<dbReference type="GO" id="GO:0000287">
    <property type="term" value="F:magnesium ion binding"/>
    <property type="evidence" value="ECO:0007669"/>
    <property type="project" value="UniProtKB-UniRule"/>
</dbReference>
<dbReference type="EMBL" id="GL983915">
    <property type="protein sequence ID" value="EGR31117.1"/>
    <property type="molecule type" value="Genomic_DNA"/>
</dbReference>
<keyword evidence="5 13" id="KW-0547">Nucleotide-binding</keyword>
<feature type="domain" description="P-type ATPase N-terminal" evidence="16">
    <location>
        <begin position="55"/>
        <end position="105"/>
    </location>
</feature>
<dbReference type="STRING" id="857967.G0QUJ7"/>
<dbReference type="PANTHER" id="PTHR24092:SF150">
    <property type="entry name" value="PHOSPHOLIPID-TRANSPORTING ATPASE"/>
    <property type="match status" value="1"/>
</dbReference>
<dbReference type="InterPro" id="IPR001757">
    <property type="entry name" value="P_typ_ATPase"/>
</dbReference>
<keyword evidence="9 15" id="KW-1133">Transmembrane helix</keyword>
<dbReference type="OMA" id="KMYYSRS"/>
<proteinExistence type="inferred from homology"/>
<evidence type="ECO:0000256" key="11">
    <source>
        <dbReference type="ARBA" id="ARBA00034036"/>
    </source>
</evidence>
<feature type="binding site" evidence="13">
    <location>
        <position position="474"/>
    </location>
    <ligand>
        <name>ATP</name>
        <dbReference type="ChEBI" id="CHEBI:30616"/>
    </ligand>
</feature>
<dbReference type="PRINTS" id="PR00119">
    <property type="entry name" value="CATATPASE"/>
</dbReference>
<feature type="transmembrane region" description="Helical" evidence="15">
    <location>
        <begin position="108"/>
        <end position="126"/>
    </location>
</feature>
<dbReference type="AlphaFoldDB" id="G0QUJ7"/>
<name>G0QUJ7_ICHMU</name>
<keyword evidence="19" id="KW-1185">Reference proteome</keyword>
<dbReference type="InterPro" id="IPR006539">
    <property type="entry name" value="P-type_ATPase_IV"/>
</dbReference>
<dbReference type="NCBIfam" id="TIGR01652">
    <property type="entry name" value="ATPase-Plipid"/>
    <property type="match status" value="1"/>
</dbReference>
<dbReference type="GO" id="GO:0045332">
    <property type="term" value="P:phospholipid translocation"/>
    <property type="evidence" value="ECO:0007669"/>
    <property type="project" value="TreeGrafter"/>
</dbReference>
<evidence type="ECO:0000256" key="5">
    <source>
        <dbReference type="ARBA" id="ARBA00022741"/>
    </source>
</evidence>
<evidence type="ECO:0000256" key="4">
    <source>
        <dbReference type="ARBA" id="ARBA00022723"/>
    </source>
</evidence>
<dbReference type="InterPro" id="IPR032630">
    <property type="entry name" value="P_typ_ATPase_c"/>
</dbReference>
<dbReference type="Gene3D" id="3.40.50.1000">
    <property type="entry name" value="HAD superfamily/HAD-like"/>
    <property type="match status" value="1"/>
</dbReference>
<accession>G0QUJ7</accession>
<dbReference type="InParanoid" id="G0QUJ7"/>
<comment type="catalytic activity">
    <reaction evidence="11 15">
        <text>ATP + H2O + phospholipidSide 1 = ADP + phosphate + phospholipidSide 2.</text>
        <dbReference type="EC" id="7.6.2.1"/>
    </reaction>
</comment>
<feature type="binding site" evidence="14">
    <location>
        <position position="330"/>
    </location>
    <ligand>
        <name>Mg(2+)</name>
        <dbReference type="ChEBI" id="CHEBI:18420"/>
    </ligand>
</feature>
<evidence type="ECO:0000256" key="8">
    <source>
        <dbReference type="ARBA" id="ARBA00022967"/>
    </source>
</evidence>
<keyword evidence="8 15" id="KW-1278">Translocase</keyword>
<feature type="binding site" evidence="14">
    <location>
        <position position="737"/>
    </location>
    <ligand>
        <name>Mg(2+)</name>
        <dbReference type="ChEBI" id="CHEBI:18420"/>
    </ligand>
</feature>
<keyword evidence="3 15" id="KW-0812">Transmembrane</keyword>
<dbReference type="EC" id="7.6.2.1" evidence="15"/>
<evidence type="ECO:0000313" key="19">
    <source>
        <dbReference type="Proteomes" id="UP000008983"/>
    </source>
</evidence>
<dbReference type="Proteomes" id="UP000008983">
    <property type="component" value="Unassembled WGS sequence"/>
</dbReference>
<sequence length="1099" mass="129237">MVNNNIFYFIFRKNIILDYEYQHVTRKRQISLFTSDKAKYILKDRKITCGRPDMNLPNNMIQTNQYTWLTFFPKNLYQQFRKLANLYFLVIGILQSIPQISITQGLPVIFVPLLFIVGISAAKDFFEDYKRIELDLPKNIFIVNYEKPNEIINRFNGQILMYDGNEIPLNLQNFALRGCRLMNTEYIIGMVCYTGHNTKIMINLFKYKMKKSKILILLQKFIINLFAIQICLSIIAAIVYLLSYLNNIYEFSYLVMNEYDKQYHIAFFTNFGNWILIFTNIVPISLLVTLETVKFFQGLQIQKDPKMGQTNVQTSNLNEELGQINHIFTDKTGTLTKNIMEFRQLVVNDVIYGYEEDPCYEALTDEEIQKNYPKVTNVNFRDKKFMKLLQNSKTEEVKQIEKILFLIATCHTVNSKIDKNGETVYMQQSPDEQALVNFAKFSGIEFRTRDMNDNIYIRHMNITYKFKILQTFEFDSLRQRQSVIIQNEDGEIIIYCKGNDQILSEKASKNTDQIMLIYLKEKLNEMSLKGLRTMMLAQRTISKIEYDEWDIRYQQCFQLNTQSLNQDDYYNQIYQLQNELEQDLTILGGTAIEDKLQDQVPETILAFKQAGIKIWMLTGDKIETAINIGYSCNLLDQDQENIIIDFKDENVLLSFLNEKNQELSQNNNKNNQKKFSLVISGESINHLKIPNIKNAILQLIKHCNCVLSCRVSPPQKQQMLLMVRQNDPNSMTLSIGDGSNDVNMILAAHVGIGILGKEGQQAAKASDFAIDEFKHLRRLLFYHGRECYRKNSQLVLYNFYKNILLVFPQFCNGVVNYFSATSLYDTFLYQGFNIFFTSVPIIIYALLDKEYNEQHLVENKKKNYYEQGLKNKNFNQGLIRQQIIIAVLQSCIMYAFSFFSLIINFITSDGRNKCYQSMGAMIYGSIILISNIKIIIISNTHTFGLYLSIILSLLFYVASWHFLYETPSFNDIDENLNSQIFIFLKNHIIYFQLKVTCYSQFSFWYYLDCWKYQFIRLGLFFILKYIYNIFIYQFQIKLKKEWEYEKDFNKQYDNNVNNIKVEEKKLTNIQCKILFGKNNKQGFVINKQQFSQQSINSSK</sequence>
<dbReference type="Gene3D" id="3.40.1110.10">
    <property type="entry name" value="Calcium-transporting ATPase, cytoplasmic domain N"/>
    <property type="match status" value="1"/>
</dbReference>
<dbReference type="PANTHER" id="PTHR24092">
    <property type="entry name" value="PROBABLE PHOSPHOLIPID-TRANSPORTING ATPASE"/>
    <property type="match status" value="1"/>
</dbReference>
<dbReference type="InterPro" id="IPR032631">
    <property type="entry name" value="P-type_ATPase_N"/>
</dbReference>
<dbReference type="GO" id="GO:0140326">
    <property type="term" value="F:ATPase-coupled intramembrane lipid transporter activity"/>
    <property type="evidence" value="ECO:0007669"/>
    <property type="project" value="UniProtKB-EC"/>
</dbReference>
<feature type="binding site" evidence="13">
    <location>
        <position position="332"/>
    </location>
    <ligand>
        <name>ATP</name>
        <dbReference type="ChEBI" id="CHEBI:30616"/>
    </ligand>
</feature>
<feature type="binding site" evidence="13">
    <location>
        <position position="710"/>
    </location>
    <ligand>
        <name>ATP</name>
        <dbReference type="ChEBI" id="CHEBI:30616"/>
    </ligand>
</feature>
<dbReference type="Pfam" id="PF13246">
    <property type="entry name" value="Cation_ATPase"/>
    <property type="match status" value="1"/>
</dbReference>
<feature type="binding site" evidence="13">
    <location>
        <position position="740"/>
    </location>
    <ligand>
        <name>ATP</name>
        <dbReference type="ChEBI" id="CHEBI:30616"/>
    </ligand>
</feature>
<keyword evidence="10 15" id="KW-0472">Membrane</keyword>
<keyword evidence="4 14" id="KW-0479">Metal-binding</keyword>
<dbReference type="GO" id="GO:0005886">
    <property type="term" value="C:plasma membrane"/>
    <property type="evidence" value="ECO:0007669"/>
    <property type="project" value="TreeGrafter"/>
</dbReference>
<dbReference type="Pfam" id="PF16209">
    <property type="entry name" value="PhoLip_ATPase_N"/>
    <property type="match status" value="1"/>
</dbReference>
<dbReference type="SUPFAM" id="SSF56784">
    <property type="entry name" value="HAD-like"/>
    <property type="match status" value="1"/>
</dbReference>
<feature type="active site" description="4-aspartylphosphate intermediate" evidence="12">
    <location>
        <position position="330"/>
    </location>
</feature>